<organism evidence="2 3">
    <name type="scientific">Trifolium medium</name>
    <dbReference type="NCBI Taxonomy" id="97028"/>
    <lineage>
        <taxon>Eukaryota</taxon>
        <taxon>Viridiplantae</taxon>
        <taxon>Streptophyta</taxon>
        <taxon>Embryophyta</taxon>
        <taxon>Tracheophyta</taxon>
        <taxon>Spermatophyta</taxon>
        <taxon>Magnoliopsida</taxon>
        <taxon>eudicotyledons</taxon>
        <taxon>Gunneridae</taxon>
        <taxon>Pentapetalae</taxon>
        <taxon>rosids</taxon>
        <taxon>fabids</taxon>
        <taxon>Fabales</taxon>
        <taxon>Fabaceae</taxon>
        <taxon>Papilionoideae</taxon>
        <taxon>50 kb inversion clade</taxon>
        <taxon>NPAAA clade</taxon>
        <taxon>Hologalegina</taxon>
        <taxon>IRL clade</taxon>
        <taxon>Trifolieae</taxon>
        <taxon>Trifolium</taxon>
    </lineage>
</organism>
<evidence type="ECO:0000313" key="3">
    <source>
        <dbReference type="Proteomes" id="UP000265520"/>
    </source>
</evidence>
<accession>A0A392QXW0</accession>
<feature type="compositionally biased region" description="Acidic residues" evidence="1">
    <location>
        <begin position="65"/>
        <end position="75"/>
    </location>
</feature>
<protein>
    <submittedName>
        <fullName evidence="2">Uncharacterized protein</fullName>
    </submittedName>
</protein>
<keyword evidence="3" id="KW-1185">Reference proteome</keyword>
<evidence type="ECO:0000313" key="2">
    <source>
        <dbReference type="EMBL" id="MCI28366.1"/>
    </source>
</evidence>
<proteinExistence type="predicted"/>
<reference evidence="2 3" key="1">
    <citation type="journal article" date="2018" name="Front. Plant Sci.">
        <title>Red Clover (Trifolium pratense) and Zigzag Clover (T. medium) - A Picture of Genomic Similarities and Differences.</title>
        <authorList>
            <person name="Dluhosova J."/>
            <person name="Istvanek J."/>
            <person name="Nedelnik J."/>
            <person name="Repkova J."/>
        </authorList>
    </citation>
    <scope>NUCLEOTIDE SEQUENCE [LARGE SCALE GENOMIC DNA]</scope>
    <source>
        <strain evidence="3">cv. 10/8</strain>
        <tissue evidence="2">Leaf</tissue>
    </source>
</reference>
<dbReference type="Proteomes" id="UP000265520">
    <property type="component" value="Unassembled WGS sequence"/>
</dbReference>
<dbReference type="AlphaFoldDB" id="A0A392QXW0"/>
<feature type="region of interest" description="Disordered" evidence="1">
    <location>
        <begin position="38"/>
        <end position="110"/>
    </location>
</feature>
<comment type="caution">
    <text evidence="2">The sequence shown here is derived from an EMBL/GenBank/DDBJ whole genome shotgun (WGS) entry which is preliminary data.</text>
</comment>
<sequence length="110" mass="12262">MSSQLNLQDKHKTCLKHPTTSINLINKFSAAVSHVGSTSYLPTRVQMTDDESGINEDGHDPIGDDHDDNEQDEDRDSNIDEGSNSDFLSDSDSEMQQSEENFQIGNITFQ</sequence>
<feature type="non-terminal residue" evidence="2">
    <location>
        <position position="110"/>
    </location>
</feature>
<evidence type="ECO:0000256" key="1">
    <source>
        <dbReference type="SAM" id="MobiDB-lite"/>
    </source>
</evidence>
<dbReference type="EMBL" id="LXQA010165270">
    <property type="protein sequence ID" value="MCI28366.1"/>
    <property type="molecule type" value="Genomic_DNA"/>
</dbReference>
<feature type="compositionally biased region" description="Polar residues" evidence="1">
    <location>
        <begin position="101"/>
        <end position="110"/>
    </location>
</feature>
<name>A0A392QXW0_9FABA</name>